<evidence type="ECO:0000256" key="1">
    <source>
        <dbReference type="SAM" id="Phobius"/>
    </source>
</evidence>
<dbReference type="SUPFAM" id="SSF55073">
    <property type="entry name" value="Nucleotide cyclase"/>
    <property type="match status" value="1"/>
</dbReference>
<keyword evidence="1" id="KW-0812">Transmembrane</keyword>
<dbReference type="SMART" id="SM00267">
    <property type="entry name" value="GGDEF"/>
    <property type="match status" value="1"/>
</dbReference>
<feature type="transmembrane region" description="Helical" evidence="1">
    <location>
        <begin position="79"/>
        <end position="97"/>
    </location>
</feature>
<dbReference type="PROSITE" id="PS50887">
    <property type="entry name" value="GGDEF"/>
    <property type="match status" value="1"/>
</dbReference>
<dbReference type="EMBL" id="CP021425">
    <property type="protein sequence ID" value="ARU57405.1"/>
    <property type="molecule type" value="Genomic_DNA"/>
</dbReference>
<feature type="transmembrane region" description="Helical" evidence="1">
    <location>
        <begin position="53"/>
        <end position="72"/>
    </location>
</feature>
<feature type="transmembrane region" description="Helical" evidence="1">
    <location>
        <begin position="21"/>
        <end position="41"/>
    </location>
</feature>
<protein>
    <submittedName>
        <fullName evidence="3">Signal transduction diguanylate cyclase</fullName>
    </submittedName>
</protein>
<dbReference type="OrthoDB" id="5914567at2"/>
<feature type="domain" description="GGDEF" evidence="2">
    <location>
        <begin position="187"/>
        <end position="325"/>
    </location>
</feature>
<evidence type="ECO:0000259" key="2">
    <source>
        <dbReference type="PROSITE" id="PS50887"/>
    </source>
</evidence>
<feature type="transmembrane region" description="Helical" evidence="1">
    <location>
        <begin position="117"/>
        <end position="135"/>
    </location>
</feature>
<gene>
    <name evidence="3" type="ORF">OLMES_3367</name>
</gene>
<evidence type="ECO:0000313" key="3">
    <source>
        <dbReference type="EMBL" id="ARU57405.1"/>
    </source>
</evidence>
<keyword evidence="4" id="KW-1185">Reference proteome</keyword>
<sequence>MDIIHRIKYSMMGNIAHLLKHCYWICCCILLLGVQGLANYLGGEFKPREDWDWADILGEGLAQILVFSWFLLILSIRSAGRVTNLFALGLIGIMISTQQDLLDEFIELPDGVLWDSWLESFPVGLMIFTAAVYFWREEQSQINRFMAKRELAFRSDKRSRSALGLSDYSGFYDQLSSYMKRYPEQWQQSSIAFIQVDPFSNIVREYSPGMVDHLLSSVSELLLLGIRKQDLACHYQDGCFAIFLEGLQGEQAKHRVEKLSHAISAFPVDLGGSDRIEGTLGGRTIAFSCSDISGFDLDALLQEARKALVVQSLEVPQFGSENASS</sequence>
<name>A0A1Y0ID57_9GAMM</name>
<reference evidence="3 4" key="1">
    <citation type="submission" date="2017-05" db="EMBL/GenBank/DDBJ databases">
        <title>Genomic insights into alkan degradation activity of Oleiphilus messinensis.</title>
        <authorList>
            <person name="Kozyavkin S.A."/>
            <person name="Slesarev A.I."/>
            <person name="Golyshin P.N."/>
            <person name="Korzhenkov A."/>
            <person name="Golyshina O.N."/>
            <person name="Toshchakov S.V."/>
        </authorList>
    </citation>
    <scope>NUCLEOTIDE SEQUENCE [LARGE SCALE GENOMIC DNA]</scope>
    <source>
        <strain evidence="3 4">ME102</strain>
    </source>
</reference>
<dbReference type="Proteomes" id="UP000196027">
    <property type="component" value="Chromosome"/>
</dbReference>
<accession>A0A1Y0ID57</accession>
<dbReference type="KEGG" id="ome:OLMES_3367"/>
<dbReference type="InterPro" id="IPR029787">
    <property type="entry name" value="Nucleotide_cyclase"/>
</dbReference>
<dbReference type="AlphaFoldDB" id="A0A1Y0ID57"/>
<evidence type="ECO:0000313" key="4">
    <source>
        <dbReference type="Proteomes" id="UP000196027"/>
    </source>
</evidence>
<proteinExistence type="predicted"/>
<dbReference type="RefSeq" id="WP_087462303.1">
    <property type="nucleotide sequence ID" value="NZ_CP021425.1"/>
</dbReference>
<organism evidence="3 4">
    <name type="scientific">Oleiphilus messinensis</name>
    <dbReference type="NCBI Taxonomy" id="141451"/>
    <lineage>
        <taxon>Bacteria</taxon>
        <taxon>Pseudomonadati</taxon>
        <taxon>Pseudomonadota</taxon>
        <taxon>Gammaproteobacteria</taxon>
        <taxon>Oceanospirillales</taxon>
        <taxon>Oleiphilaceae</taxon>
        <taxon>Oleiphilus</taxon>
    </lineage>
</organism>
<keyword evidence="1" id="KW-1133">Transmembrane helix</keyword>
<dbReference type="Gene3D" id="3.30.70.270">
    <property type="match status" value="1"/>
</dbReference>
<dbReference type="InterPro" id="IPR000160">
    <property type="entry name" value="GGDEF_dom"/>
</dbReference>
<dbReference type="InterPro" id="IPR043128">
    <property type="entry name" value="Rev_trsase/Diguanyl_cyclase"/>
</dbReference>
<dbReference type="Pfam" id="PF00990">
    <property type="entry name" value="GGDEF"/>
    <property type="match status" value="1"/>
</dbReference>
<keyword evidence="1" id="KW-0472">Membrane</keyword>